<dbReference type="InterPro" id="IPR037185">
    <property type="entry name" value="EmrE-like"/>
</dbReference>
<gene>
    <name evidence="3" type="ordered locus">KQS_09900</name>
</gene>
<dbReference type="Pfam" id="PF00892">
    <property type="entry name" value="EamA"/>
    <property type="match status" value="1"/>
</dbReference>
<reference evidence="4" key="2">
    <citation type="submission" date="2012-03" db="EMBL/GenBank/DDBJ databases">
        <title>Complete genome sequence of Flavobacterium indicum GPTSA100-9T, isolated from warm spring water.</title>
        <authorList>
            <person name="Barbier P."/>
            <person name="Houel A."/>
            <person name="Loux V."/>
            <person name="Poulain J."/>
            <person name="Bernardet J.-F."/>
            <person name="Touchon M."/>
            <person name="Duchaud E."/>
        </authorList>
    </citation>
    <scope>NUCLEOTIDE SEQUENCE [LARGE SCALE GENOMIC DNA]</scope>
    <source>
        <strain evidence="4">DSM 17447 / CIP 109464 / GPTSA100-9</strain>
    </source>
</reference>
<proteinExistence type="predicted"/>
<dbReference type="KEGG" id="fin:KQS_09900"/>
<dbReference type="EMBL" id="HE774682">
    <property type="protein sequence ID" value="CCG53909.1"/>
    <property type="molecule type" value="Genomic_DNA"/>
</dbReference>
<dbReference type="SUPFAM" id="SSF103481">
    <property type="entry name" value="Multidrug resistance efflux transporter EmrE"/>
    <property type="match status" value="2"/>
</dbReference>
<dbReference type="OrthoDB" id="1524053at2"/>
<evidence type="ECO:0000313" key="4">
    <source>
        <dbReference type="Proteomes" id="UP000007599"/>
    </source>
</evidence>
<dbReference type="PATRIC" id="fig|1094466.5.peg.1943"/>
<sequence>MVFVILSVLCSVSVGILLKLAKKKQYSFYQIISINYLIAWFLTKIIYQPVLKTDVSSTTKSIIISLSFLLPIIFVFQAKAIKYSGIVKTDIAQRMSLFISILFSFFIVHEQINQFKWIGIFIAFLAIFLTFYRKNDAEYAKKNKWYFLPLVLLGFGIIDILFKNVASLKEIQFTELLFLVFPGAGLVSLFISGYYLLKGNEKFNKTNVLWGLGVGLLNFGNISFYIKAHQVLSNNPSTVFASMNMGVITLGSLVGILIFKEKVNRWNYLGLFLSLVAIGLITYSQFLN</sequence>
<keyword evidence="1" id="KW-0472">Membrane</keyword>
<dbReference type="STRING" id="1094466.KQS_09900"/>
<feature type="transmembrane region" description="Helical" evidence="1">
    <location>
        <begin position="238"/>
        <end position="259"/>
    </location>
</feature>
<feature type="transmembrane region" description="Helical" evidence="1">
    <location>
        <begin position="115"/>
        <end position="133"/>
    </location>
</feature>
<protein>
    <recommendedName>
        <fullName evidence="2">EamA domain-containing protein</fullName>
    </recommendedName>
</protein>
<name>H8XUY1_FLAIG</name>
<feature type="transmembrane region" description="Helical" evidence="1">
    <location>
        <begin position="208"/>
        <end position="226"/>
    </location>
</feature>
<dbReference type="Gene3D" id="1.10.3730.20">
    <property type="match status" value="1"/>
</dbReference>
<accession>H8XUY1</accession>
<dbReference type="eggNOG" id="COG0697">
    <property type="taxonomic scope" value="Bacteria"/>
</dbReference>
<evidence type="ECO:0000313" key="3">
    <source>
        <dbReference type="EMBL" id="CCG53909.1"/>
    </source>
</evidence>
<keyword evidence="1" id="KW-1133">Transmembrane helix</keyword>
<feature type="transmembrane region" description="Helical" evidence="1">
    <location>
        <begin position="91"/>
        <end position="109"/>
    </location>
</feature>
<feature type="transmembrane region" description="Helical" evidence="1">
    <location>
        <begin position="266"/>
        <end position="286"/>
    </location>
</feature>
<feature type="transmembrane region" description="Helical" evidence="1">
    <location>
        <begin position="59"/>
        <end position="79"/>
    </location>
</feature>
<organism evidence="3 4">
    <name type="scientific">Flavobacterium indicum (strain DSM 17447 / CIP 109464 / GPTSA100-9)</name>
    <dbReference type="NCBI Taxonomy" id="1094466"/>
    <lineage>
        <taxon>Bacteria</taxon>
        <taxon>Pseudomonadati</taxon>
        <taxon>Bacteroidota</taxon>
        <taxon>Flavobacteriia</taxon>
        <taxon>Flavobacteriales</taxon>
        <taxon>Flavobacteriaceae</taxon>
        <taxon>Flavobacterium</taxon>
    </lineage>
</organism>
<reference evidence="3 4" key="1">
    <citation type="journal article" date="2012" name="J. Bacteriol.">
        <title>Complete Genome Sequence of Flavobacterium indicum GPSTA100-9T, Isolated from Warm Spring Water.</title>
        <authorList>
            <person name="Barbier P."/>
            <person name="Houel A."/>
            <person name="Loux V."/>
            <person name="Poulain J."/>
            <person name="Bernardet J.F."/>
            <person name="Touchon M."/>
            <person name="Duchaud E."/>
        </authorList>
    </citation>
    <scope>NUCLEOTIDE SEQUENCE [LARGE SCALE GENOMIC DNA]</scope>
    <source>
        <strain evidence="4">DSM 17447 / CIP 109464 / GPTSA100-9</strain>
    </source>
</reference>
<keyword evidence="1" id="KW-0812">Transmembrane</keyword>
<dbReference type="Proteomes" id="UP000007599">
    <property type="component" value="Chromosome I"/>
</dbReference>
<feature type="transmembrane region" description="Helical" evidence="1">
    <location>
        <begin position="145"/>
        <end position="164"/>
    </location>
</feature>
<feature type="transmembrane region" description="Helical" evidence="1">
    <location>
        <begin position="6"/>
        <end position="21"/>
    </location>
</feature>
<dbReference type="GO" id="GO:0016020">
    <property type="term" value="C:membrane"/>
    <property type="evidence" value="ECO:0007669"/>
    <property type="project" value="InterPro"/>
</dbReference>
<feature type="domain" description="EamA" evidence="2">
    <location>
        <begin position="2"/>
        <end position="131"/>
    </location>
</feature>
<dbReference type="InterPro" id="IPR000620">
    <property type="entry name" value="EamA_dom"/>
</dbReference>
<dbReference type="HOGENOM" id="CLU_062241_0_0_10"/>
<dbReference type="AlphaFoldDB" id="H8XUY1"/>
<feature type="transmembrane region" description="Helical" evidence="1">
    <location>
        <begin position="28"/>
        <end position="47"/>
    </location>
</feature>
<feature type="transmembrane region" description="Helical" evidence="1">
    <location>
        <begin position="176"/>
        <end position="196"/>
    </location>
</feature>
<dbReference type="RefSeq" id="WP_014389027.1">
    <property type="nucleotide sequence ID" value="NC_017025.1"/>
</dbReference>
<evidence type="ECO:0000256" key="1">
    <source>
        <dbReference type="SAM" id="Phobius"/>
    </source>
</evidence>
<keyword evidence="4" id="KW-1185">Reference proteome</keyword>
<evidence type="ECO:0000259" key="2">
    <source>
        <dbReference type="Pfam" id="PF00892"/>
    </source>
</evidence>